<protein>
    <submittedName>
        <fullName evidence="1">YjbF family lipoprotein</fullName>
    </submittedName>
</protein>
<dbReference type="SUPFAM" id="SSF159270">
    <property type="entry name" value="YmcC-like"/>
    <property type="match status" value="1"/>
</dbReference>
<dbReference type="InterPro" id="IPR021308">
    <property type="entry name" value="GfcB"/>
</dbReference>
<dbReference type="EMBL" id="VNFH01000005">
    <property type="protein sequence ID" value="TVU70729.1"/>
    <property type="molecule type" value="Genomic_DNA"/>
</dbReference>
<keyword evidence="2" id="KW-1185">Reference proteome</keyword>
<dbReference type="AlphaFoldDB" id="A0A558HNL1"/>
<gene>
    <name evidence="1" type="ORF">FQP86_08975</name>
</gene>
<proteinExistence type="predicted"/>
<evidence type="ECO:0000313" key="2">
    <source>
        <dbReference type="Proteomes" id="UP000319941"/>
    </source>
</evidence>
<dbReference type="RefSeq" id="WP_024953395.1">
    <property type="nucleotide sequence ID" value="NZ_CAWOWR010000107.1"/>
</dbReference>
<sequence length="266" mass="29058">MTARASQSSSFSSGQPPLVARTSGCRALASRPLSYRHMTALGAVMCLVTLAGCGQMVSRSLGDAIGKDDFDAARASELPYASLKLNHANSTALVVLATLERNGRVARFESRDRGIIELRDGVLSATSGFARDIADRREQSTTGRALARPAWLMDSGTTYRVSVSALTPHPRQLERQDAASTGSQRQDNVAVMQVHEANARLECEAPAPHQLPLAELNLSHCTETLNWDDGRTTHNELWRDETRVWAADMTAWPDGPRFGWEIAKAW</sequence>
<dbReference type="Pfam" id="PF11102">
    <property type="entry name" value="YjbF"/>
    <property type="match status" value="1"/>
</dbReference>
<organism evidence="1 2">
    <name type="scientific">Cobetia crustatorum</name>
    <dbReference type="NCBI Taxonomy" id="553385"/>
    <lineage>
        <taxon>Bacteria</taxon>
        <taxon>Pseudomonadati</taxon>
        <taxon>Pseudomonadota</taxon>
        <taxon>Gammaproteobacteria</taxon>
        <taxon>Oceanospirillales</taxon>
        <taxon>Halomonadaceae</taxon>
        <taxon>Cobetia</taxon>
    </lineage>
</organism>
<reference evidence="1 2" key="1">
    <citation type="submission" date="2019-07" db="EMBL/GenBank/DDBJ databases">
        <title>Diversity of Bacteria from Kongsfjorden, Arctic.</title>
        <authorList>
            <person name="Yu Y."/>
        </authorList>
    </citation>
    <scope>NUCLEOTIDE SEQUENCE [LARGE SCALE GENOMIC DNA]</scope>
    <source>
        <strain evidence="1 2">SM1923</strain>
    </source>
</reference>
<dbReference type="STRING" id="553385.GCA_000591415_03688"/>
<keyword evidence="1" id="KW-0449">Lipoprotein</keyword>
<evidence type="ECO:0000313" key="1">
    <source>
        <dbReference type="EMBL" id="TVU70729.1"/>
    </source>
</evidence>
<accession>A0A558HNL1</accession>
<comment type="caution">
    <text evidence="1">The sequence shown here is derived from an EMBL/GenBank/DDBJ whole genome shotgun (WGS) entry which is preliminary data.</text>
</comment>
<dbReference type="Proteomes" id="UP000319941">
    <property type="component" value="Unassembled WGS sequence"/>
</dbReference>
<name>A0A558HNL1_9GAMM</name>
<dbReference type="Gene3D" id="2.40.360.10">
    <property type="entry name" value="YmcC-like"/>
    <property type="match status" value="1"/>
</dbReference>
<dbReference type="InterPro" id="IPR023373">
    <property type="entry name" value="YmcC_sf"/>
</dbReference>
<dbReference type="OrthoDB" id="6156230at2"/>